<dbReference type="CDD" id="cd09019">
    <property type="entry name" value="galactose_mutarotase_like"/>
    <property type="match status" value="1"/>
</dbReference>
<dbReference type="InterPro" id="IPR015443">
    <property type="entry name" value="Aldose_1-epimerase"/>
</dbReference>
<evidence type="ECO:0000256" key="1">
    <source>
        <dbReference type="ARBA" id="ARBA00005028"/>
    </source>
</evidence>
<evidence type="ECO:0000256" key="2">
    <source>
        <dbReference type="ARBA" id="ARBA00006206"/>
    </source>
</evidence>
<dbReference type="PIRSF" id="PIRSF005096">
    <property type="entry name" value="GALM"/>
    <property type="match status" value="1"/>
</dbReference>
<dbReference type="InterPro" id="IPR008183">
    <property type="entry name" value="Aldose_1/G6P_1-epimerase"/>
</dbReference>
<protein>
    <recommendedName>
        <fullName evidence="5">Aldose 1-epimerase</fullName>
        <ecNumber evidence="5">5.1.3.3</ecNumber>
    </recommendedName>
</protein>
<reference evidence="10 11" key="1">
    <citation type="journal article" date="2024" name="Nat. Commun.">
        <title>Phylogenomics reveals the evolutionary origins of lichenization in chlorophyte algae.</title>
        <authorList>
            <person name="Puginier C."/>
            <person name="Libourel C."/>
            <person name="Otte J."/>
            <person name="Skaloud P."/>
            <person name="Haon M."/>
            <person name="Grisel S."/>
            <person name="Petersen M."/>
            <person name="Berrin J.G."/>
            <person name="Delaux P.M."/>
            <person name="Dal Grande F."/>
            <person name="Keller J."/>
        </authorList>
    </citation>
    <scope>NUCLEOTIDE SEQUENCE [LARGE SCALE GENOMIC DNA]</scope>
    <source>
        <strain evidence="10 11">SAG 2043</strain>
    </source>
</reference>
<organism evidence="10 11">
    <name type="scientific">[Myrmecia] bisecta</name>
    <dbReference type="NCBI Taxonomy" id="41462"/>
    <lineage>
        <taxon>Eukaryota</taxon>
        <taxon>Viridiplantae</taxon>
        <taxon>Chlorophyta</taxon>
        <taxon>core chlorophytes</taxon>
        <taxon>Trebouxiophyceae</taxon>
        <taxon>Trebouxiales</taxon>
        <taxon>Trebouxiaceae</taxon>
        <taxon>Myrmecia</taxon>
    </lineage>
</organism>
<comment type="similarity">
    <text evidence="2 5">Belongs to the aldose epimerase family.</text>
</comment>
<feature type="chain" id="PRO_5043912311" description="Aldose 1-epimerase" evidence="9">
    <location>
        <begin position="25"/>
        <end position="400"/>
    </location>
</feature>
<keyword evidence="4 5" id="KW-0119">Carbohydrate metabolism</keyword>
<evidence type="ECO:0000313" key="10">
    <source>
        <dbReference type="EMBL" id="KAK9811514.1"/>
    </source>
</evidence>
<proteinExistence type="inferred from homology"/>
<comment type="pathway">
    <text evidence="1 5">Carbohydrate metabolism; hexose metabolism.</text>
</comment>
<dbReference type="GO" id="GO:0033499">
    <property type="term" value="P:galactose catabolic process via UDP-galactose, Leloir pathway"/>
    <property type="evidence" value="ECO:0007669"/>
    <property type="project" value="TreeGrafter"/>
</dbReference>
<keyword evidence="3 5" id="KW-0413">Isomerase</keyword>
<dbReference type="EMBL" id="JALJOR010000009">
    <property type="protein sequence ID" value="KAK9811514.1"/>
    <property type="molecule type" value="Genomic_DNA"/>
</dbReference>
<dbReference type="PANTHER" id="PTHR10091">
    <property type="entry name" value="ALDOSE-1-EPIMERASE"/>
    <property type="match status" value="1"/>
</dbReference>
<dbReference type="GO" id="GO:0030246">
    <property type="term" value="F:carbohydrate binding"/>
    <property type="evidence" value="ECO:0007669"/>
    <property type="project" value="InterPro"/>
</dbReference>
<evidence type="ECO:0000313" key="11">
    <source>
        <dbReference type="Proteomes" id="UP001489004"/>
    </source>
</evidence>
<dbReference type="NCBIfam" id="NF008277">
    <property type="entry name" value="PRK11055.1"/>
    <property type="match status" value="1"/>
</dbReference>
<dbReference type="GO" id="GO:0004034">
    <property type="term" value="F:aldose 1-epimerase activity"/>
    <property type="evidence" value="ECO:0007669"/>
    <property type="project" value="UniProtKB-EC"/>
</dbReference>
<feature type="active site" description="Proton donor" evidence="6">
    <location>
        <position position="191"/>
    </location>
</feature>
<gene>
    <name evidence="10" type="ORF">WJX72_005126</name>
</gene>
<dbReference type="Gene3D" id="2.70.98.10">
    <property type="match status" value="1"/>
</dbReference>
<name>A0AAW1PUE6_9CHLO</name>
<evidence type="ECO:0000256" key="5">
    <source>
        <dbReference type="PIRNR" id="PIRNR005096"/>
    </source>
</evidence>
<dbReference type="Proteomes" id="UP001489004">
    <property type="component" value="Unassembled WGS sequence"/>
</dbReference>
<dbReference type="InterPro" id="IPR014718">
    <property type="entry name" value="GH-type_carb-bd"/>
</dbReference>
<dbReference type="InterPro" id="IPR011013">
    <property type="entry name" value="Gal_mutarotase_sf_dom"/>
</dbReference>
<evidence type="ECO:0000256" key="3">
    <source>
        <dbReference type="ARBA" id="ARBA00023235"/>
    </source>
</evidence>
<feature type="binding site" evidence="7">
    <location>
        <position position="262"/>
    </location>
    <ligand>
        <name>beta-D-galactose</name>
        <dbReference type="ChEBI" id="CHEBI:27667"/>
    </ligand>
</feature>
<comment type="caution">
    <text evidence="10">The sequence shown here is derived from an EMBL/GenBank/DDBJ whole genome shotgun (WGS) entry which is preliminary data.</text>
</comment>
<evidence type="ECO:0000256" key="4">
    <source>
        <dbReference type="ARBA" id="ARBA00023277"/>
    </source>
</evidence>
<dbReference type="AlphaFoldDB" id="A0AAW1PUE6"/>
<evidence type="ECO:0000256" key="7">
    <source>
        <dbReference type="PIRSR" id="PIRSR005096-2"/>
    </source>
</evidence>
<accession>A0AAW1PUE6</accession>
<feature type="binding site" evidence="8">
    <location>
        <begin position="191"/>
        <end position="193"/>
    </location>
    <ligand>
        <name>beta-D-galactose</name>
        <dbReference type="ChEBI" id="CHEBI:27667"/>
    </ligand>
</feature>
<comment type="catalytic activity">
    <reaction evidence="5">
        <text>alpha-D-glucose = beta-D-glucose</text>
        <dbReference type="Rhea" id="RHEA:10264"/>
        <dbReference type="ChEBI" id="CHEBI:15903"/>
        <dbReference type="ChEBI" id="CHEBI:17925"/>
        <dbReference type="EC" id="5.1.3.3"/>
    </reaction>
</comment>
<keyword evidence="9" id="KW-0732">Signal</keyword>
<feature type="binding site" evidence="8">
    <location>
        <begin position="91"/>
        <end position="92"/>
    </location>
    <ligand>
        <name>beta-D-galactose</name>
        <dbReference type="ChEBI" id="CHEBI:27667"/>
    </ligand>
</feature>
<dbReference type="PANTHER" id="PTHR10091:SF0">
    <property type="entry name" value="GALACTOSE MUTAROTASE"/>
    <property type="match status" value="1"/>
</dbReference>
<dbReference type="Pfam" id="PF01263">
    <property type="entry name" value="Aldose_epim"/>
    <property type="match status" value="1"/>
</dbReference>
<evidence type="ECO:0000256" key="6">
    <source>
        <dbReference type="PIRSR" id="PIRSR005096-1"/>
    </source>
</evidence>
<keyword evidence="11" id="KW-1185">Reference proteome</keyword>
<dbReference type="EC" id="5.1.3.3" evidence="5"/>
<evidence type="ECO:0000256" key="8">
    <source>
        <dbReference type="PIRSR" id="PIRSR005096-3"/>
    </source>
</evidence>
<sequence length="400" mass="44078">MTSTATRTALLAFAALLFLNAVAGAKEEAYVLKNKQGLEAHILPVGAVVQKLLLPDRHGNLDDVILGFATEEPYKDGTSPYFGATIGRVANRIKGAMFELDGDIYHVDSNEGDNCLHGGKDGWSRQAWQMEAADTAEGPGARLTYVSKDGEEGFPGTVSASVMYTLRDDNDLVIQFAAVSDKPTPINMAQHTYFNLDGHKSHHSINGHFLFVNASHYTPVDDEMIPTGEVLPVEDTVFSFNPARRIGERIRHVPGAPPGGYDINYVLFGMDGPTAKARTNNCVIFDKPQPAASIWSPKSGRTLDVLTNSPGLQFYSGNFLNGSIVGKDGYPYPQHGGFALETQVFPNSINEPAFPQCILRPAQQYRHTVIWRFSTKPREYMRRRFKRAAMTKRGRKELPS</sequence>
<feature type="active site" description="Proton acceptor" evidence="6">
    <location>
        <position position="341"/>
    </location>
</feature>
<dbReference type="GO" id="GO:0006006">
    <property type="term" value="P:glucose metabolic process"/>
    <property type="evidence" value="ECO:0007669"/>
    <property type="project" value="TreeGrafter"/>
</dbReference>
<dbReference type="SUPFAM" id="SSF74650">
    <property type="entry name" value="Galactose mutarotase-like"/>
    <property type="match status" value="1"/>
</dbReference>
<dbReference type="InterPro" id="IPR047215">
    <property type="entry name" value="Galactose_mutarotase-like"/>
</dbReference>
<evidence type="ECO:0000256" key="9">
    <source>
        <dbReference type="SAM" id="SignalP"/>
    </source>
</evidence>
<feature type="signal peptide" evidence="9">
    <location>
        <begin position="1"/>
        <end position="24"/>
    </location>
</feature>